<organism evidence="10 11">
    <name type="scientific">Mycobacterium pinniadriaticum</name>
    <dbReference type="NCBI Taxonomy" id="2994102"/>
    <lineage>
        <taxon>Bacteria</taxon>
        <taxon>Bacillati</taxon>
        <taxon>Actinomycetota</taxon>
        <taxon>Actinomycetes</taxon>
        <taxon>Mycobacteriales</taxon>
        <taxon>Mycobacteriaceae</taxon>
        <taxon>Mycobacterium</taxon>
    </lineage>
</organism>
<feature type="transmembrane region" description="Helical" evidence="9">
    <location>
        <begin position="12"/>
        <end position="33"/>
    </location>
</feature>
<sequence length="290" mass="31911">MGPAGPVKVLGLVGWQLRYDLLAVVVIAAVLLPLPDTVDPNDYDAILATAGIVASIFVGFRNMNAYQRWWEARTLWGAVINDSRAMHHALSSVDDGSADMASVLERIRRRQVRYAWQLAAELRGVAPLPGVVDLTEDPPEATTIELLNEQAHDIQGLAASGHIDSPTRLMLMSVNRGLVTSQGGLERIRNQPIPAHYDMFVRGLAWVFALVAFNLLHVATHYVGSIALGLLFMILFIAAERLGYFFERPMSNSVFDLPMYRFCSTSTGNLLGSAQPLAAPRQSDKATVWW</sequence>
<keyword evidence="3" id="KW-1003">Cell membrane</keyword>
<evidence type="ECO:0000313" key="10">
    <source>
        <dbReference type="EMBL" id="MCX2936205.1"/>
    </source>
</evidence>
<protein>
    <submittedName>
        <fullName evidence="10">Bestrophin family ion channel</fullName>
    </submittedName>
</protein>
<feature type="transmembrane region" description="Helical" evidence="9">
    <location>
        <begin position="222"/>
        <end position="239"/>
    </location>
</feature>
<keyword evidence="4 9" id="KW-0812">Transmembrane</keyword>
<keyword evidence="7 9" id="KW-0472">Membrane</keyword>
<name>A0ABT3SBA9_9MYCO</name>
<evidence type="ECO:0000256" key="5">
    <source>
        <dbReference type="ARBA" id="ARBA00022989"/>
    </source>
</evidence>
<keyword evidence="11" id="KW-1185">Reference proteome</keyword>
<dbReference type="Proteomes" id="UP001300745">
    <property type="component" value="Unassembled WGS sequence"/>
</dbReference>
<dbReference type="PANTHER" id="PTHR33281:SF19">
    <property type="entry name" value="VOLTAGE-DEPENDENT ANION CHANNEL-FORMING PROTEIN YNEE"/>
    <property type="match status" value="1"/>
</dbReference>
<dbReference type="PANTHER" id="PTHR33281">
    <property type="entry name" value="UPF0187 PROTEIN YNEE"/>
    <property type="match status" value="1"/>
</dbReference>
<accession>A0ABT3SBA9</accession>
<evidence type="ECO:0000313" key="11">
    <source>
        <dbReference type="Proteomes" id="UP001300745"/>
    </source>
</evidence>
<gene>
    <name evidence="10" type="ORF">ORI27_05820</name>
</gene>
<evidence type="ECO:0000256" key="9">
    <source>
        <dbReference type="SAM" id="Phobius"/>
    </source>
</evidence>
<comment type="caution">
    <text evidence="10">The sequence shown here is derived from an EMBL/GenBank/DDBJ whole genome shotgun (WGS) entry which is preliminary data.</text>
</comment>
<dbReference type="InterPro" id="IPR044669">
    <property type="entry name" value="YneE/VCCN1/2-like"/>
</dbReference>
<keyword evidence="2" id="KW-0813">Transport</keyword>
<feature type="transmembrane region" description="Helical" evidence="9">
    <location>
        <begin position="45"/>
        <end position="63"/>
    </location>
</feature>
<evidence type="ECO:0000256" key="3">
    <source>
        <dbReference type="ARBA" id="ARBA00022475"/>
    </source>
</evidence>
<keyword evidence="5 9" id="KW-1133">Transmembrane helix</keyword>
<dbReference type="Pfam" id="PF25539">
    <property type="entry name" value="Bestrophin_2"/>
    <property type="match status" value="1"/>
</dbReference>
<comment type="subcellular location">
    <subcellularLocation>
        <location evidence="1">Cell membrane</location>
        <topology evidence="1">Multi-pass membrane protein</topology>
    </subcellularLocation>
</comment>
<reference evidence="10 11" key="1">
    <citation type="submission" date="2022-11" db="EMBL/GenBank/DDBJ databases">
        <title>Mycobacterium sp. nov.</title>
        <authorList>
            <person name="Papic B."/>
            <person name="Spicic S."/>
            <person name="Duvnjak S."/>
        </authorList>
    </citation>
    <scope>NUCLEOTIDE SEQUENCE [LARGE SCALE GENOMIC DNA]</scope>
    <source>
        <strain evidence="10 11">CVI_P4</strain>
    </source>
</reference>
<evidence type="ECO:0000256" key="8">
    <source>
        <dbReference type="ARBA" id="ARBA00034708"/>
    </source>
</evidence>
<feature type="transmembrane region" description="Helical" evidence="9">
    <location>
        <begin position="199"/>
        <end position="216"/>
    </location>
</feature>
<evidence type="ECO:0000256" key="4">
    <source>
        <dbReference type="ARBA" id="ARBA00022692"/>
    </source>
</evidence>
<evidence type="ECO:0000256" key="2">
    <source>
        <dbReference type="ARBA" id="ARBA00022448"/>
    </source>
</evidence>
<dbReference type="RefSeq" id="WP_265995613.1">
    <property type="nucleotide sequence ID" value="NZ_JAPJDN010000003.1"/>
</dbReference>
<evidence type="ECO:0000256" key="7">
    <source>
        <dbReference type="ARBA" id="ARBA00023136"/>
    </source>
</evidence>
<evidence type="ECO:0000256" key="6">
    <source>
        <dbReference type="ARBA" id="ARBA00023065"/>
    </source>
</evidence>
<proteinExistence type="inferred from homology"/>
<dbReference type="EMBL" id="JAPJDO010000003">
    <property type="protein sequence ID" value="MCX2936205.1"/>
    <property type="molecule type" value="Genomic_DNA"/>
</dbReference>
<evidence type="ECO:0000256" key="1">
    <source>
        <dbReference type="ARBA" id="ARBA00004651"/>
    </source>
</evidence>
<comment type="similarity">
    <text evidence="8">Belongs to the anion channel-forming bestrophin (TC 1.A.46) family.</text>
</comment>
<keyword evidence="6" id="KW-0406">Ion transport</keyword>